<accession>B9L026</accession>
<reference evidence="2 3" key="1">
    <citation type="journal article" date="2009" name="PLoS ONE">
        <title>Complete genome sequence of the aerobic CO-oxidizing thermophile Thermomicrobium roseum.</title>
        <authorList>
            <person name="Wu D."/>
            <person name="Raymond J."/>
            <person name="Wu M."/>
            <person name="Chatterji S."/>
            <person name="Ren Q."/>
            <person name="Graham J.E."/>
            <person name="Bryant D.A."/>
            <person name="Robb F."/>
            <person name="Colman A."/>
            <person name="Tallon L.J."/>
            <person name="Badger J.H."/>
            <person name="Madupu R."/>
            <person name="Ward N.L."/>
            <person name="Eisen J.A."/>
        </authorList>
    </citation>
    <scope>NUCLEOTIDE SEQUENCE [LARGE SCALE GENOMIC DNA]</scope>
    <source>
        <strain evidence="3">ATCC 27502 / DSM 5159 / P-2</strain>
    </source>
</reference>
<feature type="chain" id="PRO_5002888201" description="S9 family peptidase" evidence="1">
    <location>
        <begin position="37"/>
        <end position="541"/>
    </location>
</feature>
<dbReference type="AlphaFoldDB" id="B9L026"/>
<dbReference type="EMBL" id="CP001275">
    <property type="protein sequence ID" value="ACM05892.1"/>
    <property type="molecule type" value="Genomic_DNA"/>
</dbReference>
<feature type="signal peptide" evidence="1">
    <location>
        <begin position="1"/>
        <end position="36"/>
    </location>
</feature>
<dbReference type="KEGG" id="tro:trd_1030"/>
<dbReference type="RefSeq" id="WP_015921984.1">
    <property type="nucleotide sequence ID" value="NC_011959.1"/>
</dbReference>
<dbReference type="Gene3D" id="2.120.10.30">
    <property type="entry name" value="TolB, C-terminal domain"/>
    <property type="match status" value="1"/>
</dbReference>
<evidence type="ECO:0000313" key="2">
    <source>
        <dbReference type="EMBL" id="ACM05892.1"/>
    </source>
</evidence>
<keyword evidence="1" id="KW-0732">Signal</keyword>
<dbReference type="HOGENOM" id="CLU_495983_0_0_0"/>
<protein>
    <recommendedName>
        <fullName evidence="4">S9 family peptidase</fullName>
    </recommendedName>
</protein>
<gene>
    <name evidence="2" type="ordered locus">trd_1030</name>
</gene>
<name>B9L026_THERP</name>
<dbReference type="InterPro" id="IPR011042">
    <property type="entry name" value="6-blade_b-propeller_TolB-like"/>
</dbReference>
<dbReference type="PANTHER" id="PTHR36842">
    <property type="entry name" value="PROTEIN TOLB HOMOLOG"/>
    <property type="match status" value="1"/>
</dbReference>
<dbReference type="STRING" id="309801.trd_1030"/>
<dbReference type="SUPFAM" id="SSF69304">
    <property type="entry name" value="Tricorn protease N-terminal domain"/>
    <property type="match status" value="1"/>
</dbReference>
<organism evidence="2 3">
    <name type="scientific">Thermomicrobium roseum (strain ATCC 27502 / DSM 5159 / P-2)</name>
    <dbReference type="NCBI Taxonomy" id="309801"/>
    <lineage>
        <taxon>Bacteria</taxon>
        <taxon>Pseudomonadati</taxon>
        <taxon>Thermomicrobiota</taxon>
        <taxon>Thermomicrobia</taxon>
        <taxon>Thermomicrobiales</taxon>
        <taxon>Thermomicrobiaceae</taxon>
        <taxon>Thermomicrobium</taxon>
    </lineage>
</organism>
<evidence type="ECO:0000256" key="1">
    <source>
        <dbReference type="SAM" id="SignalP"/>
    </source>
</evidence>
<dbReference type="InterPro" id="IPR027618">
    <property type="entry name" value="Beta_prop_Msarc"/>
</dbReference>
<dbReference type="NCBIfam" id="TIGR04275">
    <property type="entry name" value="beta_prop_Msarc"/>
    <property type="match status" value="1"/>
</dbReference>
<dbReference type="eggNOG" id="COG0823">
    <property type="taxonomic scope" value="Bacteria"/>
</dbReference>
<evidence type="ECO:0000313" key="3">
    <source>
        <dbReference type="Proteomes" id="UP000000447"/>
    </source>
</evidence>
<evidence type="ECO:0008006" key="4">
    <source>
        <dbReference type="Google" id="ProtNLM"/>
    </source>
</evidence>
<sequence length="541" mass="60771">MQVIRRTRSARRFNAFLLACALFVGSMAVSVPSLQAQVTDYRLELATTSSLGIGLSHLDASATVLVWEDRRAGNADVYALDLEDNREFRPDRTPGVRSQPAISGTRIVWVSGADPAKAQIAGTDIATGITFTVTDDPGPVEQPAIDGTLVAWREVRGDRGDIRAKDLTTGETFTITADDANQSAPRVLGDTIVWQDFRNGNWDLYQWNRTTRAVTSLAVTPDDEVDPVLNQQFIAFRRLRRSGGPPQLVLLDRRTGSETLVSEGHHIGRLAMSDRFLIWEDWRSGVPEIYGFDLEQRTEFALARSQRTVWPAVSTRAIAWITELPGGRGRVQALAIRPRLPSDPQDPPAVLSADRLYFPQTKHYLSGGFKRFWQTHGGERIFGYPLTEEFSVTDPSTGEQIVVQYFERVRLEYRPNAPEDQRIAIGRLGVELTADRAFAPVAPFPDSTDRRYFPETGHSIAYGFKEFWEKNGGLAIFGYPISEEFTENGRTVQYFERARFEYNPNATDEESRITLGLLGREALQRMGWLPRPPIDTTMLTR</sequence>
<proteinExistence type="predicted"/>
<dbReference type="Proteomes" id="UP000000447">
    <property type="component" value="Chromosome"/>
</dbReference>
<dbReference type="PANTHER" id="PTHR36842:SF1">
    <property type="entry name" value="PROTEIN TOLB"/>
    <property type="match status" value="1"/>
</dbReference>
<keyword evidence="3" id="KW-1185">Reference proteome</keyword>